<evidence type="ECO:0000313" key="1">
    <source>
        <dbReference type="EMBL" id="SHJ48540.1"/>
    </source>
</evidence>
<reference evidence="1 2" key="1">
    <citation type="submission" date="2016-11" db="EMBL/GenBank/DDBJ databases">
        <authorList>
            <person name="Jaros S."/>
            <person name="Januszkiewicz K."/>
            <person name="Wedrychowicz H."/>
        </authorList>
    </citation>
    <scope>NUCLEOTIDE SEQUENCE [LARGE SCALE GENOMIC DNA]</scope>
    <source>
        <strain evidence="1 2">DSM 12906</strain>
    </source>
</reference>
<sequence length="47" mass="5198">MADLHDAGVIIYTADREPQPLGDTTTLLDIQIATIHASSSRVRRIKH</sequence>
<accession>A0A1M6JPD1</accession>
<organism evidence="1 2">
    <name type="scientific">Tessaracoccus bendigoensis DSM 12906</name>
    <dbReference type="NCBI Taxonomy" id="1123357"/>
    <lineage>
        <taxon>Bacteria</taxon>
        <taxon>Bacillati</taxon>
        <taxon>Actinomycetota</taxon>
        <taxon>Actinomycetes</taxon>
        <taxon>Propionibacteriales</taxon>
        <taxon>Propionibacteriaceae</taxon>
        <taxon>Tessaracoccus</taxon>
    </lineage>
</organism>
<protein>
    <submittedName>
        <fullName evidence="1">Uncharacterized protein</fullName>
    </submittedName>
</protein>
<keyword evidence="2" id="KW-1185">Reference proteome</keyword>
<gene>
    <name evidence="1" type="ORF">SAMN02745244_02614</name>
</gene>
<dbReference type="EMBL" id="FQZG01000052">
    <property type="protein sequence ID" value="SHJ48540.1"/>
    <property type="molecule type" value="Genomic_DNA"/>
</dbReference>
<dbReference type="Proteomes" id="UP000184512">
    <property type="component" value="Unassembled WGS sequence"/>
</dbReference>
<proteinExistence type="predicted"/>
<dbReference type="AlphaFoldDB" id="A0A1M6JPD1"/>
<evidence type="ECO:0000313" key="2">
    <source>
        <dbReference type="Proteomes" id="UP000184512"/>
    </source>
</evidence>
<name>A0A1M6JPD1_9ACTN</name>